<organism evidence="2 3">
    <name type="scientific">Ficus carica</name>
    <name type="common">Common fig</name>
    <dbReference type="NCBI Taxonomy" id="3494"/>
    <lineage>
        <taxon>Eukaryota</taxon>
        <taxon>Viridiplantae</taxon>
        <taxon>Streptophyta</taxon>
        <taxon>Embryophyta</taxon>
        <taxon>Tracheophyta</taxon>
        <taxon>Spermatophyta</taxon>
        <taxon>Magnoliopsida</taxon>
        <taxon>eudicotyledons</taxon>
        <taxon>Gunneridae</taxon>
        <taxon>Pentapetalae</taxon>
        <taxon>rosids</taxon>
        <taxon>fabids</taxon>
        <taxon>Rosales</taxon>
        <taxon>Moraceae</taxon>
        <taxon>Ficeae</taxon>
        <taxon>Ficus</taxon>
    </lineage>
</organism>
<dbReference type="AlphaFoldDB" id="A0AA88ASL8"/>
<evidence type="ECO:0000313" key="2">
    <source>
        <dbReference type="EMBL" id="GMN52333.1"/>
    </source>
</evidence>
<accession>A0AA88ASL8</accession>
<reference evidence="2" key="1">
    <citation type="submission" date="2023-07" db="EMBL/GenBank/DDBJ databases">
        <title>draft genome sequence of fig (Ficus carica).</title>
        <authorList>
            <person name="Takahashi T."/>
            <person name="Nishimura K."/>
        </authorList>
    </citation>
    <scope>NUCLEOTIDE SEQUENCE</scope>
</reference>
<dbReference type="EMBL" id="BTGU01000041">
    <property type="protein sequence ID" value="GMN52333.1"/>
    <property type="molecule type" value="Genomic_DNA"/>
</dbReference>
<dbReference type="Proteomes" id="UP001187192">
    <property type="component" value="Unassembled WGS sequence"/>
</dbReference>
<evidence type="ECO:0000256" key="1">
    <source>
        <dbReference type="SAM" id="MobiDB-lite"/>
    </source>
</evidence>
<keyword evidence="3" id="KW-1185">Reference proteome</keyword>
<name>A0AA88ASL8_FICCA</name>
<evidence type="ECO:0000313" key="3">
    <source>
        <dbReference type="Proteomes" id="UP001187192"/>
    </source>
</evidence>
<comment type="caution">
    <text evidence="2">The sequence shown here is derived from an EMBL/GenBank/DDBJ whole genome shotgun (WGS) entry which is preliminary data.</text>
</comment>
<protein>
    <submittedName>
        <fullName evidence="2">Uncharacterized protein</fullName>
    </submittedName>
</protein>
<gene>
    <name evidence="2" type="ORF">TIFTF001_021497</name>
</gene>
<feature type="region of interest" description="Disordered" evidence="1">
    <location>
        <begin position="44"/>
        <end position="66"/>
    </location>
</feature>
<sequence length="66" mass="7464">MPVSPSRAHGDRWRRTTSWREKWDVWRASVGWCSQVHGMKLKCATPDPTDTDPSDTSTATRLAGHV</sequence>
<proteinExistence type="predicted"/>